<protein>
    <submittedName>
        <fullName evidence="7">Lysine exporter protein (LYSE/YGGA)</fullName>
    </submittedName>
</protein>
<dbReference type="PATRIC" id="fig|1149862.3.peg.4004"/>
<dbReference type="GO" id="GO:0015171">
    <property type="term" value="F:amino acid transmembrane transporter activity"/>
    <property type="evidence" value="ECO:0007669"/>
    <property type="project" value="TreeGrafter"/>
</dbReference>
<evidence type="ECO:0000256" key="5">
    <source>
        <dbReference type="ARBA" id="ARBA00023136"/>
    </source>
</evidence>
<dbReference type="OrthoDB" id="9784202at2"/>
<dbReference type="Pfam" id="PF01810">
    <property type="entry name" value="LysE"/>
    <property type="match status" value="1"/>
</dbReference>
<evidence type="ECO:0000256" key="4">
    <source>
        <dbReference type="ARBA" id="ARBA00022989"/>
    </source>
</evidence>
<keyword evidence="3 6" id="KW-0812">Transmembrane</keyword>
<dbReference type="PANTHER" id="PTHR30086:SF20">
    <property type="entry name" value="ARGININE EXPORTER PROTEIN ARGO-RELATED"/>
    <property type="match status" value="1"/>
</dbReference>
<comment type="subcellular location">
    <subcellularLocation>
        <location evidence="1">Cell membrane</location>
        <topology evidence="1">Multi-pass membrane protein</topology>
    </subcellularLocation>
</comment>
<evidence type="ECO:0000256" key="6">
    <source>
        <dbReference type="SAM" id="Phobius"/>
    </source>
</evidence>
<accession>I8RFK7</accession>
<keyword evidence="5 6" id="KW-0472">Membrane</keyword>
<keyword evidence="4 6" id="KW-1133">Transmembrane helix</keyword>
<dbReference type="AlphaFoldDB" id="I8RFK7"/>
<feature type="transmembrane region" description="Helical" evidence="6">
    <location>
        <begin position="114"/>
        <end position="136"/>
    </location>
</feature>
<feature type="transmembrane region" description="Helical" evidence="6">
    <location>
        <begin position="189"/>
        <end position="207"/>
    </location>
</feature>
<comment type="caution">
    <text evidence="7">The sequence shown here is derived from an EMBL/GenBank/DDBJ whole genome shotgun (WGS) entry which is preliminary data.</text>
</comment>
<feature type="transmembrane region" description="Helical" evidence="6">
    <location>
        <begin position="6"/>
        <end position="30"/>
    </location>
</feature>
<keyword evidence="8" id="KW-1185">Reference proteome</keyword>
<evidence type="ECO:0000256" key="2">
    <source>
        <dbReference type="ARBA" id="ARBA00022475"/>
    </source>
</evidence>
<organism evidence="7 8">
    <name type="scientific">Pelosinus fermentans B4</name>
    <dbReference type="NCBI Taxonomy" id="1149862"/>
    <lineage>
        <taxon>Bacteria</taxon>
        <taxon>Bacillati</taxon>
        <taxon>Bacillota</taxon>
        <taxon>Negativicutes</taxon>
        <taxon>Selenomonadales</taxon>
        <taxon>Sporomusaceae</taxon>
        <taxon>Pelosinus</taxon>
    </lineage>
</organism>
<keyword evidence="2" id="KW-1003">Cell membrane</keyword>
<dbReference type="Proteomes" id="UP000004324">
    <property type="component" value="Unassembled WGS sequence"/>
</dbReference>
<dbReference type="InterPro" id="IPR001123">
    <property type="entry name" value="LeuE-type"/>
</dbReference>
<gene>
    <name evidence="7" type="ORF">FB4_0991</name>
</gene>
<feature type="transmembrane region" description="Helical" evidence="6">
    <location>
        <begin position="148"/>
        <end position="169"/>
    </location>
</feature>
<dbReference type="RefSeq" id="WP_007937582.1">
    <property type="nucleotide sequence ID" value="NZ_AKVJ01000066.1"/>
</dbReference>
<name>I8RFK7_9FIRM</name>
<dbReference type="EMBL" id="AKVJ01000066">
    <property type="protein sequence ID" value="EIW16480.1"/>
    <property type="molecule type" value="Genomic_DNA"/>
</dbReference>
<feature type="transmembrane region" description="Helical" evidence="6">
    <location>
        <begin position="42"/>
        <end position="66"/>
    </location>
</feature>
<evidence type="ECO:0000256" key="3">
    <source>
        <dbReference type="ARBA" id="ARBA00022692"/>
    </source>
</evidence>
<feature type="transmembrane region" description="Helical" evidence="6">
    <location>
        <begin position="72"/>
        <end position="93"/>
    </location>
</feature>
<evidence type="ECO:0000313" key="8">
    <source>
        <dbReference type="Proteomes" id="UP000004324"/>
    </source>
</evidence>
<proteinExistence type="predicted"/>
<dbReference type="GO" id="GO:0005886">
    <property type="term" value="C:plasma membrane"/>
    <property type="evidence" value="ECO:0007669"/>
    <property type="project" value="UniProtKB-SubCell"/>
</dbReference>
<evidence type="ECO:0000256" key="1">
    <source>
        <dbReference type="ARBA" id="ARBA00004651"/>
    </source>
</evidence>
<dbReference type="PIRSF" id="PIRSF006324">
    <property type="entry name" value="LeuE"/>
    <property type="match status" value="1"/>
</dbReference>
<dbReference type="PANTHER" id="PTHR30086">
    <property type="entry name" value="ARGININE EXPORTER PROTEIN ARGO"/>
    <property type="match status" value="1"/>
</dbReference>
<sequence length="211" mass="23358">MNIDLHSLLLFTIASFILVIMPGPNTLYVITRGVTQGKRAALISAFGASLGQLLYAISTALGLVVILQQSAAAYSIIKIVGALYILYIGVKTIRSNENSVDYTELPKEELARNLFLKGFITAALNPKTAIFFVSFLPQFVDAGSESAALMMLMYGFIYFLLGLLVLVFYARTSGFIRHWLMAKPVLERYFRWITGTIFIGLGVKLMVPENK</sequence>
<evidence type="ECO:0000313" key="7">
    <source>
        <dbReference type="EMBL" id="EIW16480.1"/>
    </source>
</evidence>
<reference evidence="7 8" key="1">
    <citation type="journal article" date="2012" name="J. Bacteriol.">
        <title>Draft Genome Sequences for Two Metal-Reducing Pelosinus fermentans Strains Isolated from a Cr(VI)-Contaminated Site and for Type Strain R7.</title>
        <authorList>
            <person name="Brown S.D."/>
            <person name="Podar M."/>
            <person name="Klingeman D.M."/>
            <person name="Johnson C.M."/>
            <person name="Yang Z.K."/>
            <person name="Utturkar S.M."/>
            <person name="Land M.L."/>
            <person name="Mosher J.J."/>
            <person name="Hurt R.A.Jr."/>
            <person name="Phelps T.J."/>
            <person name="Palumbo A.V."/>
            <person name="Arkin A.P."/>
            <person name="Hazen T.C."/>
            <person name="Elias D.A."/>
        </authorList>
    </citation>
    <scope>NUCLEOTIDE SEQUENCE [LARGE SCALE GENOMIC DNA]</scope>
    <source>
        <strain evidence="7 8">B4</strain>
    </source>
</reference>